<dbReference type="Pfam" id="PF21547">
    <property type="entry name" value="TTI1"/>
    <property type="match status" value="1"/>
</dbReference>
<dbReference type="Pfam" id="PF24173">
    <property type="entry name" value="TPR_TTI1_N"/>
    <property type="match status" value="2"/>
</dbReference>
<protein>
    <recommendedName>
        <fullName evidence="6">TEL2-interacting protein 1</fullName>
    </recommendedName>
</protein>
<name>A0ABR3A5P8_9AGAR</name>
<dbReference type="PANTHER" id="PTHR18460:SF3">
    <property type="entry name" value="TELO2-INTERACTING PROTEIN 1 HOMOLOG"/>
    <property type="match status" value="1"/>
</dbReference>
<accession>A0ABR3A5P8</accession>
<dbReference type="InterPro" id="IPR049362">
    <property type="entry name" value="TTI1_rpt"/>
</dbReference>
<reference evidence="4 5" key="1">
    <citation type="submission" date="2024-05" db="EMBL/GenBank/DDBJ databases">
        <title>A draft genome resource for the thread blight pathogen Marasmius tenuissimus strain MS-2.</title>
        <authorList>
            <person name="Yulfo-Soto G.E."/>
            <person name="Baruah I.K."/>
            <person name="Amoako-Attah I."/>
            <person name="Bukari Y."/>
            <person name="Meinhardt L.W."/>
            <person name="Bailey B.A."/>
            <person name="Cohen S.P."/>
        </authorList>
    </citation>
    <scope>NUCLEOTIDE SEQUENCE [LARGE SCALE GENOMIC DNA]</scope>
    <source>
        <strain evidence="4 5">MS-2</strain>
    </source>
</reference>
<dbReference type="InterPro" id="IPR016024">
    <property type="entry name" value="ARM-type_fold"/>
</dbReference>
<dbReference type="SUPFAM" id="SSF48371">
    <property type="entry name" value="ARM repeat"/>
    <property type="match status" value="1"/>
</dbReference>
<dbReference type="EMBL" id="JBBXMP010000017">
    <property type="protein sequence ID" value="KAL0068671.1"/>
    <property type="molecule type" value="Genomic_DNA"/>
</dbReference>
<organism evidence="4 5">
    <name type="scientific">Marasmius tenuissimus</name>
    <dbReference type="NCBI Taxonomy" id="585030"/>
    <lineage>
        <taxon>Eukaryota</taxon>
        <taxon>Fungi</taxon>
        <taxon>Dikarya</taxon>
        <taxon>Basidiomycota</taxon>
        <taxon>Agaricomycotina</taxon>
        <taxon>Agaricomycetes</taxon>
        <taxon>Agaricomycetidae</taxon>
        <taxon>Agaricales</taxon>
        <taxon>Marasmiineae</taxon>
        <taxon>Marasmiaceae</taxon>
        <taxon>Marasmius</taxon>
    </lineage>
</organism>
<evidence type="ECO:0000259" key="3">
    <source>
        <dbReference type="Pfam" id="PF24181"/>
    </source>
</evidence>
<dbReference type="Pfam" id="PF24181">
    <property type="entry name" value="TPR_TTI1_C"/>
    <property type="match status" value="1"/>
</dbReference>
<dbReference type="InterPro" id="IPR057567">
    <property type="entry name" value="TPR_TTI1_C"/>
</dbReference>
<dbReference type="InterPro" id="IPR057566">
    <property type="entry name" value="TPR_TTI1_N"/>
</dbReference>
<dbReference type="InterPro" id="IPR052587">
    <property type="entry name" value="TELO2-interacting_protein_1"/>
</dbReference>
<feature type="domain" description="TTI1 N-terminal TPR" evidence="2">
    <location>
        <begin position="221"/>
        <end position="376"/>
    </location>
</feature>
<comment type="caution">
    <text evidence="4">The sequence shown here is derived from an EMBL/GenBank/DDBJ whole genome shotgun (WGS) entry which is preliminary data.</text>
</comment>
<proteinExistence type="predicted"/>
<evidence type="ECO:0000313" key="4">
    <source>
        <dbReference type="EMBL" id="KAL0068671.1"/>
    </source>
</evidence>
<feature type="domain" description="TTI1 C-terminal TPR" evidence="3">
    <location>
        <begin position="810"/>
        <end position="1102"/>
    </location>
</feature>
<dbReference type="PANTHER" id="PTHR18460">
    <property type="entry name" value="TEL2 INTERACTING PROTEIN 1 TTI1 FAMILY MEMBER"/>
    <property type="match status" value="1"/>
</dbReference>
<feature type="domain" description="TTI1 N-terminal TPR" evidence="2">
    <location>
        <begin position="32"/>
        <end position="134"/>
    </location>
</feature>
<gene>
    <name evidence="4" type="ORF">AAF712_004387</name>
</gene>
<evidence type="ECO:0008006" key="6">
    <source>
        <dbReference type="Google" id="ProtNLM"/>
    </source>
</evidence>
<dbReference type="Proteomes" id="UP001437256">
    <property type="component" value="Unassembled WGS sequence"/>
</dbReference>
<evidence type="ECO:0000313" key="5">
    <source>
        <dbReference type="Proteomes" id="UP001437256"/>
    </source>
</evidence>
<feature type="region of interest" description="Disordered" evidence="1">
    <location>
        <begin position="295"/>
        <end position="315"/>
    </location>
</feature>
<evidence type="ECO:0000256" key="1">
    <source>
        <dbReference type="SAM" id="MobiDB-lite"/>
    </source>
</evidence>
<feature type="compositionally biased region" description="Basic and acidic residues" evidence="1">
    <location>
        <begin position="876"/>
        <end position="888"/>
    </location>
</feature>
<keyword evidence="5" id="KW-1185">Reference proteome</keyword>
<sequence>MSRVVCSPRSSQRVRVPASAATFMEEQLQQIFKTLKPICVSLLSSSQLAPSTIPAVLKLLTELINTLRSIRSSGVTLNKSLISYTFFPLSSILKRNSSPTIPDQVLERILIALGILCEDWWWECDFETWDQIFMLCGSVIGGIEAKGKGKSRDARNESSGRSVLIRPRKVQSGRQPRISANAGLSKTLNSVLETAESRNLSLQRSSLDVAFNLISLYLPDDIVASVLPGVTSTMCKVAMGVSQGKGWGNGEAVAQSLRVMQETITKSIGDEVCTRDGILVTIDDLEDLTELLSEQQNKKQTTSSHPFGTSRTPSWLRGTSSQLHIAMKTLAPLVKHPTVSALVALAEFASTVIEATPQTLSQTQPLLLSFLLSLSNSAFERVSNAAFTALLRLLSTENKAQLSLLHTLMRITRDNLVALPLVLPSHADAKVEHMADIIGTVCRLAVAGSTSAGLRPLSAEIGKILGPSGGIEKWGWSLLSVLEFVDPPVVVTRVSASQLMLENDTSGAQTVPFPQAILKNVNSPTTYSALVKMFHSLGEAAGDSALASVEWFANVGQNGKHSRAVAGMWCACRLLEGIAHTDITSELAFQPRILTGSSKRMEKFARGLAKNIAQLWDAIDIDGPINDQSTNLGHEDEETSSVQLVKGLAQLHDTLQITTPSTPVKPRAVSQPMLHKAFSLQLLSVTAGVLQSNFISLLIYTLYPVLHSIVSPLSFLSTTALASLHYITASASYASPGNLLLSNFDYVLDSVSRRLSRRWVDVDATKVLVVMIHLVGNDIVERAGDVVEECFDRLDEYHGYEIVLEGIVEVLNEIIKVIRTESDSQAMVVDEDREPLKKPAQANKEKMDDFFVWFAKRNDPVLEEDDTDYGPAPREAWGERKGKGKGKDEDEETAETQPSKDSDETPQTPPQALAKQMVTRSMYFLTHRSPVIRSRILSLLTASVSVLPADTLMPAIHNAWPFILNRLGDSETFVVSTTAELIEALSSHKGGYMYRRIWDDVWPRFHTMLSKLQDADTHNALTRRGSAAVGTESIYTHSHRLYRSLLRTMTAALRGVDPKDSSNWQVIVSFRRFLHSKASKELQQSARELYIAAGLRNADAVWLALYSTLGQVDASTTFLQRPEWEIAGNVALIFQELDSYE</sequence>
<feature type="region of interest" description="Disordered" evidence="1">
    <location>
        <begin position="863"/>
        <end position="910"/>
    </location>
</feature>
<evidence type="ECO:0000259" key="2">
    <source>
        <dbReference type="Pfam" id="PF24173"/>
    </source>
</evidence>